<organism evidence="4 5">
    <name type="scientific">Candidatus Berkelbacteria bacterium CG_4_10_14_0_2_um_filter_35_9_33_12</name>
    <dbReference type="NCBI Taxonomy" id="1974499"/>
    <lineage>
        <taxon>Bacteria</taxon>
        <taxon>Candidatus Berkelbacteria</taxon>
    </lineage>
</organism>
<accession>A0A2M7W3S3</accession>
<proteinExistence type="predicted"/>
<evidence type="ECO:0000313" key="5">
    <source>
        <dbReference type="Proteomes" id="UP000230137"/>
    </source>
</evidence>
<evidence type="ECO:0000259" key="3">
    <source>
        <dbReference type="Pfam" id="PF13439"/>
    </source>
</evidence>
<dbReference type="EMBL" id="PFQF01000033">
    <property type="protein sequence ID" value="PJA20230.1"/>
    <property type="molecule type" value="Genomic_DNA"/>
</dbReference>
<dbReference type="Proteomes" id="UP000230137">
    <property type="component" value="Unassembled WGS sequence"/>
</dbReference>
<evidence type="ECO:0000313" key="4">
    <source>
        <dbReference type="EMBL" id="PJA20230.1"/>
    </source>
</evidence>
<feature type="domain" description="Glycosyltransferase subfamily 4-like N-terminal" evidence="3">
    <location>
        <begin position="29"/>
        <end position="188"/>
    </location>
</feature>
<feature type="domain" description="Glycosyl transferase family 1" evidence="2">
    <location>
        <begin position="206"/>
        <end position="369"/>
    </location>
</feature>
<dbReference type="SUPFAM" id="SSF53756">
    <property type="entry name" value="UDP-Glycosyltransferase/glycogen phosphorylase"/>
    <property type="match status" value="1"/>
</dbReference>
<dbReference type="AlphaFoldDB" id="A0A2M7W3S3"/>
<evidence type="ECO:0000259" key="2">
    <source>
        <dbReference type="Pfam" id="PF00534"/>
    </source>
</evidence>
<dbReference type="PANTHER" id="PTHR46401:SF2">
    <property type="entry name" value="GLYCOSYLTRANSFERASE WBBK-RELATED"/>
    <property type="match status" value="1"/>
</dbReference>
<sequence length="393" mass="45584">MKIENLKLKILINGYFLTRPYTGFGDYTINLLKEFSQIKDEKFEFIVVSPYAIDKKIIEKFESDTVNLTIQSYPQFLGKFLGKFYFEQILIPKVARKNRCQLIHSFYPSISIFTQVKQIESIHDVIPWSLAEYQYSLPAKILRSFIKMTSRKALKVITVSNWSKSEIKKYLNLPGKKIEVIYNGLEDEFEKKVSASQKSRILRKYQIEKPYIFYIGGFDARKKIGNMMMAFKKNKDKIKHNLVLAGGVFSPQRKIYADYYLLDQQLSTLGIKNRVRLIGVVPYEDLPVLHSEAELFLSPSIMEGFNLPLLDAMASKTPVIIHAGSASKEISNNSACEIDCENVEVFADSIKQVLDDKKLQKKIVEKQYQRQKLFRWNKSAEQMLNLYGKILKE</sequence>
<name>A0A2M7W3S3_9BACT</name>
<dbReference type="GO" id="GO:0016757">
    <property type="term" value="F:glycosyltransferase activity"/>
    <property type="evidence" value="ECO:0007669"/>
    <property type="project" value="InterPro"/>
</dbReference>
<gene>
    <name evidence="4" type="ORF">COX60_02380</name>
</gene>
<dbReference type="InterPro" id="IPR028098">
    <property type="entry name" value="Glyco_trans_4-like_N"/>
</dbReference>
<evidence type="ECO:0008006" key="6">
    <source>
        <dbReference type="Google" id="ProtNLM"/>
    </source>
</evidence>
<keyword evidence="1" id="KW-0808">Transferase</keyword>
<evidence type="ECO:0000256" key="1">
    <source>
        <dbReference type="ARBA" id="ARBA00022679"/>
    </source>
</evidence>
<comment type="caution">
    <text evidence="4">The sequence shown here is derived from an EMBL/GenBank/DDBJ whole genome shotgun (WGS) entry which is preliminary data.</text>
</comment>
<dbReference type="PANTHER" id="PTHR46401">
    <property type="entry name" value="GLYCOSYLTRANSFERASE WBBK-RELATED"/>
    <property type="match status" value="1"/>
</dbReference>
<dbReference type="Pfam" id="PF13439">
    <property type="entry name" value="Glyco_transf_4"/>
    <property type="match status" value="1"/>
</dbReference>
<dbReference type="CDD" id="cd03809">
    <property type="entry name" value="GT4_MtfB-like"/>
    <property type="match status" value="1"/>
</dbReference>
<dbReference type="InterPro" id="IPR001296">
    <property type="entry name" value="Glyco_trans_1"/>
</dbReference>
<reference evidence="5" key="1">
    <citation type="submission" date="2017-09" db="EMBL/GenBank/DDBJ databases">
        <title>Depth-based differentiation of microbial function through sediment-hosted aquifers and enrichment of novel symbionts in the deep terrestrial subsurface.</title>
        <authorList>
            <person name="Probst A.J."/>
            <person name="Ladd B."/>
            <person name="Jarett J.K."/>
            <person name="Geller-Mcgrath D.E."/>
            <person name="Sieber C.M.K."/>
            <person name="Emerson J.B."/>
            <person name="Anantharaman K."/>
            <person name="Thomas B.C."/>
            <person name="Malmstrom R."/>
            <person name="Stieglmeier M."/>
            <person name="Klingl A."/>
            <person name="Woyke T."/>
            <person name="Ryan C.M."/>
            <person name="Banfield J.F."/>
        </authorList>
    </citation>
    <scope>NUCLEOTIDE SEQUENCE [LARGE SCALE GENOMIC DNA]</scope>
</reference>
<dbReference type="Pfam" id="PF00534">
    <property type="entry name" value="Glycos_transf_1"/>
    <property type="match status" value="1"/>
</dbReference>
<protein>
    <recommendedName>
        <fullName evidence="6">Glycosyltransferase family 1 protein</fullName>
    </recommendedName>
</protein>
<dbReference type="Gene3D" id="3.40.50.2000">
    <property type="entry name" value="Glycogen Phosphorylase B"/>
    <property type="match status" value="2"/>
</dbReference>